<evidence type="ECO:0000313" key="1">
    <source>
        <dbReference type="EMBL" id="BBK25771.1"/>
    </source>
</evidence>
<dbReference type="Proteomes" id="UP000320585">
    <property type="component" value="Chromosome"/>
</dbReference>
<dbReference type="GeneID" id="92716924"/>
<reference evidence="2" key="1">
    <citation type="submission" date="2019-05" db="EMBL/GenBank/DDBJ databases">
        <title>Complete genome sequencing of Dialister sp. strain 5BBH33.</title>
        <authorList>
            <person name="Sakamoto M."/>
            <person name="Murakami T."/>
            <person name="Mori H."/>
        </authorList>
    </citation>
    <scope>NUCLEOTIDE SEQUENCE [LARGE SCALE GENOMIC DNA]</scope>
    <source>
        <strain evidence="2">5BBH33</strain>
    </source>
</reference>
<evidence type="ECO:0000313" key="2">
    <source>
        <dbReference type="Proteomes" id="UP000320585"/>
    </source>
</evidence>
<dbReference type="EMBL" id="AP019697">
    <property type="protein sequence ID" value="BBK25771.1"/>
    <property type="molecule type" value="Genomic_DNA"/>
</dbReference>
<dbReference type="Pfam" id="PF04463">
    <property type="entry name" value="2-thiour_desulf"/>
    <property type="match status" value="1"/>
</dbReference>
<name>A0A8D4UVI7_9FIRM</name>
<keyword evidence="2" id="KW-1185">Reference proteome</keyword>
<dbReference type="InterPro" id="IPR007553">
    <property type="entry name" value="2-thiour_desulf"/>
</dbReference>
<dbReference type="KEGG" id="dho:Dia5BBH33_17060"/>
<dbReference type="PANTHER" id="PTHR30087">
    <property type="entry name" value="INNER MEMBRANE PROTEIN"/>
    <property type="match status" value="1"/>
</dbReference>
<organism evidence="1 2">
    <name type="scientific">Dialister hominis</name>
    <dbReference type="NCBI Taxonomy" id="2582419"/>
    <lineage>
        <taxon>Bacteria</taxon>
        <taxon>Bacillati</taxon>
        <taxon>Bacillota</taxon>
        <taxon>Negativicutes</taxon>
        <taxon>Veillonellales</taxon>
        <taxon>Veillonellaceae</taxon>
        <taxon>Dialister</taxon>
    </lineage>
</organism>
<protein>
    <recommendedName>
        <fullName evidence="3">Purine-nucleoside phosphorylase</fullName>
    </recommendedName>
</protein>
<evidence type="ECO:0008006" key="3">
    <source>
        <dbReference type="Google" id="ProtNLM"/>
    </source>
</evidence>
<accession>A0A8D4UVI7</accession>
<dbReference type="AlphaFoldDB" id="A0A8D4UVI7"/>
<proteinExistence type="predicted"/>
<dbReference type="RefSeq" id="WP_108850546.1">
    <property type="nucleotide sequence ID" value="NZ_AP019697.1"/>
</dbReference>
<sequence length="158" mass="17066">MKVIVSACLLGVPCRYKGGANTDKGVISFVAGMDVIPVCPEVAAGMPIPRPPVEILRGRIVRKDGTDMDEIYRAGARKIMKEIEGEDIAFAILKARSPTCGVHEVYDGTFSGTRVPGEGVFAAMLKEAGIPVYDEEDLAAGRIPMDIESEERNADRRN</sequence>
<dbReference type="PANTHER" id="PTHR30087:SF1">
    <property type="entry name" value="HYPOTHETICAL CYTOSOLIC PROTEIN"/>
    <property type="match status" value="1"/>
</dbReference>
<dbReference type="OrthoDB" id="9810648at2"/>
<gene>
    <name evidence="1" type="ORF">Dia5BBH33_17060</name>
</gene>